<comment type="caution">
    <text evidence="1">The sequence shown here is derived from an EMBL/GenBank/DDBJ whole genome shotgun (WGS) entry which is preliminary data.</text>
</comment>
<dbReference type="AlphaFoldDB" id="A0A8T0SZ63"/>
<evidence type="ECO:0000313" key="2">
    <source>
        <dbReference type="Proteomes" id="UP000823388"/>
    </source>
</evidence>
<organism evidence="1 2">
    <name type="scientific">Panicum virgatum</name>
    <name type="common">Blackwell switchgrass</name>
    <dbReference type="NCBI Taxonomy" id="38727"/>
    <lineage>
        <taxon>Eukaryota</taxon>
        <taxon>Viridiplantae</taxon>
        <taxon>Streptophyta</taxon>
        <taxon>Embryophyta</taxon>
        <taxon>Tracheophyta</taxon>
        <taxon>Spermatophyta</taxon>
        <taxon>Magnoliopsida</taxon>
        <taxon>Liliopsida</taxon>
        <taxon>Poales</taxon>
        <taxon>Poaceae</taxon>
        <taxon>PACMAD clade</taxon>
        <taxon>Panicoideae</taxon>
        <taxon>Panicodae</taxon>
        <taxon>Paniceae</taxon>
        <taxon>Panicinae</taxon>
        <taxon>Panicum</taxon>
        <taxon>Panicum sect. Hiantes</taxon>
    </lineage>
</organism>
<sequence>MMTRKISYPSHLLLYSTSPPESSCWRPLLSSMALALRPGRRRRALRRAGEEGMRGADSRCRHLLRASMNGSRRMRIRRSSALACKIKTNFYSLDPNRPNPN</sequence>
<name>A0A8T0SZ63_PANVG</name>
<dbReference type="Proteomes" id="UP000823388">
    <property type="component" value="Chromosome 5K"/>
</dbReference>
<accession>A0A8T0SZ63</accession>
<protein>
    <submittedName>
        <fullName evidence="1">Uncharacterized protein</fullName>
    </submittedName>
</protein>
<keyword evidence="2" id="KW-1185">Reference proteome</keyword>
<dbReference type="EMBL" id="CM029045">
    <property type="protein sequence ID" value="KAG2602325.1"/>
    <property type="molecule type" value="Genomic_DNA"/>
</dbReference>
<reference evidence="1" key="1">
    <citation type="submission" date="2020-05" db="EMBL/GenBank/DDBJ databases">
        <title>WGS assembly of Panicum virgatum.</title>
        <authorList>
            <person name="Lovell J.T."/>
            <person name="Jenkins J."/>
            <person name="Shu S."/>
            <person name="Juenger T.E."/>
            <person name="Schmutz J."/>
        </authorList>
    </citation>
    <scope>NUCLEOTIDE SEQUENCE</scope>
    <source>
        <strain evidence="1">AP13</strain>
    </source>
</reference>
<evidence type="ECO:0000313" key="1">
    <source>
        <dbReference type="EMBL" id="KAG2602325.1"/>
    </source>
</evidence>
<proteinExistence type="predicted"/>
<gene>
    <name evidence="1" type="ORF">PVAP13_5KG672607</name>
</gene>